<dbReference type="Pfam" id="PF13577">
    <property type="entry name" value="SnoaL_4"/>
    <property type="match status" value="1"/>
</dbReference>
<feature type="domain" description="SnoaL-like" evidence="1">
    <location>
        <begin position="7"/>
        <end position="123"/>
    </location>
</feature>
<protein>
    <submittedName>
        <fullName evidence="2">Nuclear transport factor 2 family protein</fullName>
    </submittedName>
</protein>
<evidence type="ECO:0000259" key="1">
    <source>
        <dbReference type="Pfam" id="PF13577"/>
    </source>
</evidence>
<proteinExistence type="predicted"/>
<organism evidence="2 3">
    <name type="scientific">Streptodolium elevatio</name>
    <dbReference type="NCBI Taxonomy" id="3157996"/>
    <lineage>
        <taxon>Bacteria</taxon>
        <taxon>Bacillati</taxon>
        <taxon>Actinomycetota</taxon>
        <taxon>Actinomycetes</taxon>
        <taxon>Kitasatosporales</taxon>
        <taxon>Streptomycetaceae</taxon>
        <taxon>Streptodolium</taxon>
    </lineage>
</organism>
<dbReference type="EMBL" id="JBEZFP010000092">
    <property type="protein sequence ID" value="MEU8137576.1"/>
    <property type="molecule type" value="Genomic_DNA"/>
</dbReference>
<gene>
    <name evidence="2" type="ORF">AB0C36_29195</name>
</gene>
<dbReference type="Gene3D" id="3.10.450.50">
    <property type="match status" value="1"/>
</dbReference>
<name>A0ABV3DP92_9ACTN</name>
<evidence type="ECO:0000313" key="3">
    <source>
        <dbReference type="Proteomes" id="UP001551482"/>
    </source>
</evidence>
<dbReference type="SUPFAM" id="SSF54427">
    <property type="entry name" value="NTF2-like"/>
    <property type="match status" value="1"/>
</dbReference>
<accession>A0ABV3DP92</accession>
<evidence type="ECO:0000313" key="2">
    <source>
        <dbReference type="EMBL" id="MEU8137576.1"/>
    </source>
</evidence>
<dbReference type="RefSeq" id="WP_358359662.1">
    <property type="nucleotide sequence ID" value="NZ_JBEZFP010000092.1"/>
</dbReference>
<dbReference type="InterPro" id="IPR032710">
    <property type="entry name" value="NTF2-like_dom_sf"/>
</dbReference>
<dbReference type="Proteomes" id="UP001551482">
    <property type="component" value="Unassembled WGS sequence"/>
</dbReference>
<dbReference type="InterPro" id="IPR037401">
    <property type="entry name" value="SnoaL-like"/>
</dbReference>
<keyword evidence="3" id="KW-1185">Reference proteome</keyword>
<reference evidence="2 3" key="1">
    <citation type="submission" date="2024-06" db="EMBL/GenBank/DDBJ databases">
        <title>The Natural Products Discovery Center: Release of the First 8490 Sequenced Strains for Exploring Actinobacteria Biosynthetic Diversity.</title>
        <authorList>
            <person name="Kalkreuter E."/>
            <person name="Kautsar S.A."/>
            <person name="Yang D."/>
            <person name="Bader C.D."/>
            <person name="Teijaro C.N."/>
            <person name="Fluegel L."/>
            <person name="Davis C.M."/>
            <person name="Simpson J.R."/>
            <person name="Lauterbach L."/>
            <person name="Steele A.D."/>
            <person name="Gui C."/>
            <person name="Meng S."/>
            <person name="Li G."/>
            <person name="Viehrig K."/>
            <person name="Ye F."/>
            <person name="Su P."/>
            <person name="Kiefer A.F."/>
            <person name="Nichols A."/>
            <person name="Cepeda A.J."/>
            <person name="Yan W."/>
            <person name="Fan B."/>
            <person name="Jiang Y."/>
            <person name="Adhikari A."/>
            <person name="Zheng C.-J."/>
            <person name="Schuster L."/>
            <person name="Cowan T.M."/>
            <person name="Smanski M.J."/>
            <person name="Chevrette M.G."/>
            <person name="De Carvalho L.P.S."/>
            <person name="Shen B."/>
        </authorList>
    </citation>
    <scope>NUCLEOTIDE SEQUENCE [LARGE SCALE GENOMIC DNA]</scope>
    <source>
        <strain evidence="2 3">NPDC048946</strain>
    </source>
</reference>
<comment type="caution">
    <text evidence="2">The sequence shown here is derived from an EMBL/GenBank/DDBJ whole genome shotgun (WGS) entry which is preliminary data.</text>
</comment>
<sequence>MTRVLTAADIAGIHQALAQFAHTFDNDDIDSLGEAFSTDVTVENTIGAGYSVPGLAAAAAFTRRRRPDTPDHQTHDSVVLVGDDDKVRVRSRYIATLVDGTVHAGDYFDEVERTDDGWRITYRISVPRNPPLTAVKLSDEFLEPWRPTPGRLAVPAEE</sequence>